<dbReference type="STRING" id="588602.SAMN04487991_2780"/>
<dbReference type="AlphaFoldDB" id="A0A1I3TKB4"/>
<protein>
    <submittedName>
        <fullName evidence="1">MazG nucleotide pyrophosphohydrolase domain-containing protein</fullName>
    </submittedName>
</protein>
<sequence>MELTELQRQAKVVNDIYVETFDLTRDGLMLIGKMTEEMGEVASAYLKLHGRARGAAGDPEALRRDFEDELADLLGFLAVLAETEGVDLAEAFARKWGKYL</sequence>
<evidence type="ECO:0000313" key="2">
    <source>
        <dbReference type="Proteomes" id="UP000199630"/>
    </source>
</evidence>
<name>A0A1I3TKB4_9RHOB</name>
<accession>A0A1I3TKB4</accession>
<dbReference type="EMBL" id="FORH01000005">
    <property type="protein sequence ID" value="SFJ71628.1"/>
    <property type="molecule type" value="Genomic_DNA"/>
</dbReference>
<organism evidence="1 2">
    <name type="scientific">Celeribacter neptunius</name>
    <dbReference type="NCBI Taxonomy" id="588602"/>
    <lineage>
        <taxon>Bacteria</taxon>
        <taxon>Pseudomonadati</taxon>
        <taxon>Pseudomonadota</taxon>
        <taxon>Alphaproteobacteria</taxon>
        <taxon>Rhodobacterales</taxon>
        <taxon>Roseobacteraceae</taxon>
        <taxon>Celeribacter</taxon>
    </lineage>
</organism>
<keyword evidence="1" id="KW-0378">Hydrolase</keyword>
<dbReference type="InterPro" id="IPR011411">
    <property type="entry name" value="MazG-related_YvdC"/>
</dbReference>
<dbReference type="OrthoDB" id="9791898at2"/>
<dbReference type="InterPro" id="IPR021130">
    <property type="entry name" value="PRib-ATP_PPHydrolase-like"/>
</dbReference>
<dbReference type="Proteomes" id="UP000199630">
    <property type="component" value="Unassembled WGS sequence"/>
</dbReference>
<gene>
    <name evidence="1" type="ORF">SAMN04487991_2780</name>
</gene>
<dbReference type="RefSeq" id="WP_090061296.1">
    <property type="nucleotide sequence ID" value="NZ_FORH01000005.1"/>
</dbReference>
<dbReference type="Pfam" id="PF01503">
    <property type="entry name" value="PRA-PH"/>
    <property type="match status" value="1"/>
</dbReference>
<dbReference type="GO" id="GO:0016787">
    <property type="term" value="F:hydrolase activity"/>
    <property type="evidence" value="ECO:0007669"/>
    <property type="project" value="UniProtKB-KW"/>
</dbReference>
<keyword evidence="2" id="KW-1185">Reference proteome</keyword>
<reference evidence="2" key="1">
    <citation type="submission" date="2016-10" db="EMBL/GenBank/DDBJ databases">
        <authorList>
            <person name="Varghese N."/>
            <person name="Submissions S."/>
        </authorList>
    </citation>
    <scope>NUCLEOTIDE SEQUENCE [LARGE SCALE GENOMIC DNA]</scope>
    <source>
        <strain evidence="2">DSM 26471</strain>
    </source>
</reference>
<dbReference type="SUPFAM" id="SSF101386">
    <property type="entry name" value="all-alpha NTP pyrophosphatases"/>
    <property type="match status" value="1"/>
</dbReference>
<dbReference type="Gene3D" id="1.10.287.1080">
    <property type="entry name" value="MazG-like"/>
    <property type="match status" value="1"/>
</dbReference>
<proteinExistence type="predicted"/>
<evidence type="ECO:0000313" key="1">
    <source>
        <dbReference type="EMBL" id="SFJ71628.1"/>
    </source>
</evidence>
<dbReference type="PIRSF" id="PIRSF036521">
    <property type="entry name" value="UCP036521_pph"/>
    <property type="match status" value="1"/>
</dbReference>